<feature type="transmembrane region" description="Helical" evidence="5">
    <location>
        <begin position="12"/>
        <end position="31"/>
    </location>
</feature>
<evidence type="ECO:0000256" key="1">
    <source>
        <dbReference type="ARBA" id="ARBA00009191"/>
    </source>
</evidence>
<dbReference type="Gene3D" id="2.120.10.30">
    <property type="entry name" value="TolB, C-terminal domain"/>
    <property type="match status" value="1"/>
</dbReference>
<feature type="compositionally biased region" description="Pro residues" evidence="4">
    <location>
        <begin position="524"/>
        <end position="533"/>
    </location>
</feature>
<dbReference type="RefSeq" id="XP_026760593.2">
    <property type="nucleotide sequence ID" value="XM_026904792.3"/>
</dbReference>
<dbReference type="KEGG" id="gmw:113519645"/>
<dbReference type="InterPro" id="IPR018119">
    <property type="entry name" value="Strictosidine_synth_cons-reg"/>
</dbReference>
<keyword evidence="2" id="KW-0597">Phosphoprotein</keyword>
<protein>
    <submittedName>
        <fullName evidence="8">Adipocyte plasma membrane-associated protein Hemomucin-like</fullName>
    </submittedName>
</protein>
<feature type="compositionally biased region" description="Basic and acidic residues" evidence="4">
    <location>
        <begin position="422"/>
        <end position="463"/>
    </location>
</feature>
<keyword evidence="5" id="KW-0812">Transmembrane</keyword>
<proteinExistence type="inferred from homology"/>
<evidence type="ECO:0000313" key="7">
    <source>
        <dbReference type="Proteomes" id="UP001652740"/>
    </source>
</evidence>
<dbReference type="Pfam" id="PF20067">
    <property type="entry name" value="SSL_N"/>
    <property type="match status" value="1"/>
</dbReference>
<evidence type="ECO:0000256" key="2">
    <source>
        <dbReference type="ARBA" id="ARBA00022553"/>
    </source>
</evidence>
<dbReference type="GO" id="GO:0016787">
    <property type="term" value="F:hydrolase activity"/>
    <property type="evidence" value="ECO:0007669"/>
    <property type="project" value="TreeGrafter"/>
</dbReference>
<dbReference type="Pfam" id="PF03088">
    <property type="entry name" value="Str_synth"/>
    <property type="match status" value="1"/>
</dbReference>
<keyword evidence="7" id="KW-1185">Reference proteome</keyword>
<dbReference type="Proteomes" id="UP001652740">
    <property type="component" value="Unplaced"/>
</dbReference>
<comment type="similarity">
    <text evidence="1">Belongs to the strictosidine synthase family.</text>
</comment>
<dbReference type="GO" id="GO:0012505">
    <property type="term" value="C:endomembrane system"/>
    <property type="evidence" value="ECO:0007669"/>
    <property type="project" value="TreeGrafter"/>
</dbReference>
<dbReference type="PANTHER" id="PTHR10426">
    <property type="entry name" value="STRICTOSIDINE SYNTHASE-RELATED"/>
    <property type="match status" value="1"/>
</dbReference>
<evidence type="ECO:0000313" key="8">
    <source>
        <dbReference type="RefSeq" id="XP_026760593.2"/>
    </source>
</evidence>
<dbReference type="GeneID" id="113519645"/>
<name>A0A6J1WWP1_GALME</name>
<evidence type="ECO:0000259" key="6">
    <source>
        <dbReference type="Pfam" id="PF03088"/>
    </source>
</evidence>
<evidence type="ECO:0000256" key="5">
    <source>
        <dbReference type="SAM" id="Phobius"/>
    </source>
</evidence>
<sequence length="573" mass="63426">MGFIFGIIKRLIKLAIYFTLFATIIVFIPNLPPYTKFTAIKLEPTQPQVGPLAPNGALNNAERLYNKKLHGPEAFQVYNGEVYTSLATGEIVKLSPGGHITFVTQIGRPCAGLHQEHICGRPLGFVIDEKKNILYVADSYHGIWSVDLKTGKKQLLVSPTVAIDGRQPKLFNSVALDKNGELYWTDSSSDFHLRDGVYSLVTDPSGRLFHYNAANNKSNVLLDDLWFANGVAVSFDSQFLVVSETGRFRLRKYYINGPKKGQSEVFIAGLPGVPDNLRALPDGSGVLVGLFTTFDNDHPMIFRSMSEAPLARKFIARLIRLIEIPFEYLNNLYPHVILEEIIHNIGNFRLTSKLQWGTSGLIQLDWNGNVVASYYNTDGTFPSISDAIVYNDKLYLGAPHKIEYIGSVPAPPALKKAFSSKLSDKDAKVPPKMSEQKIKENPKVEEKKTPPKVEKPVVPEPKQKPQPQQQAKPVPPKQPEVRSAPAPTENKPKAKVEPTVKAPNVPSGGKDKNTASQPQKPVKVNPPKPPVNKPVPEQIPIKEEIPSDTIKPNKETLKVIKKDGPTEIPNPNV</sequence>
<dbReference type="FunCoup" id="A0A6J1WWP1">
    <property type="interactions" value="719"/>
</dbReference>
<reference evidence="8" key="1">
    <citation type="submission" date="2025-08" db="UniProtKB">
        <authorList>
            <consortium name="RefSeq"/>
        </authorList>
    </citation>
    <scope>IDENTIFICATION</scope>
    <source>
        <tissue evidence="8">Whole larvae</tissue>
    </source>
</reference>
<dbReference type="SUPFAM" id="SSF63829">
    <property type="entry name" value="Calcium-dependent phosphotriesterase"/>
    <property type="match status" value="1"/>
</dbReference>
<dbReference type="PANTHER" id="PTHR10426:SF88">
    <property type="entry name" value="ADIPOCYTE PLASMA MEMBRANE-ASSOCIATED PROTEIN HEMOMUCIN-RELATED"/>
    <property type="match status" value="1"/>
</dbReference>
<dbReference type="AlphaFoldDB" id="A0A6J1WWP1"/>
<dbReference type="InterPro" id="IPR011042">
    <property type="entry name" value="6-blade_b-propeller_TolB-like"/>
</dbReference>
<organism evidence="7 8">
    <name type="scientific">Galleria mellonella</name>
    <name type="common">Greater wax moth</name>
    <dbReference type="NCBI Taxonomy" id="7137"/>
    <lineage>
        <taxon>Eukaryota</taxon>
        <taxon>Metazoa</taxon>
        <taxon>Ecdysozoa</taxon>
        <taxon>Arthropoda</taxon>
        <taxon>Hexapoda</taxon>
        <taxon>Insecta</taxon>
        <taxon>Pterygota</taxon>
        <taxon>Neoptera</taxon>
        <taxon>Endopterygota</taxon>
        <taxon>Lepidoptera</taxon>
        <taxon>Glossata</taxon>
        <taxon>Ditrysia</taxon>
        <taxon>Pyraloidea</taxon>
        <taxon>Pyralidae</taxon>
        <taxon>Galleriinae</taxon>
        <taxon>Galleria</taxon>
    </lineage>
</organism>
<dbReference type="InParanoid" id="A0A6J1WWP1"/>
<feature type="region of interest" description="Disordered" evidence="4">
    <location>
        <begin position="419"/>
        <end position="573"/>
    </location>
</feature>
<keyword evidence="5" id="KW-1133">Transmembrane helix</keyword>
<keyword evidence="5" id="KW-0472">Membrane</keyword>
<keyword evidence="3" id="KW-0325">Glycoprotein</keyword>
<evidence type="ECO:0000256" key="4">
    <source>
        <dbReference type="SAM" id="MobiDB-lite"/>
    </source>
</evidence>
<evidence type="ECO:0000256" key="3">
    <source>
        <dbReference type="ARBA" id="ARBA00023180"/>
    </source>
</evidence>
<accession>A0A6J1WWP1</accession>
<gene>
    <name evidence="8" type="primary">LOC113519645</name>
</gene>
<feature type="compositionally biased region" description="Basic and acidic residues" evidence="4">
    <location>
        <begin position="540"/>
        <end position="565"/>
    </location>
</feature>
<feature type="domain" description="Strictosidine synthase conserved region" evidence="6">
    <location>
        <begin position="172"/>
        <end position="258"/>
    </location>
</feature>